<keyword evidence="2" id="KW-1185">Reference proteome</keyword>
<reference evidence="1 2" key="1">
    <citation type="journal article" date="2014" name="Int. J. Syst. Evol. Microbiol.">
        <title>Nitrososphaera viennensis gen. nov., sp. nov., an aerobic and mesophilic, ammonia-oxidizing archaeon from soil and a member of the archaeal phylum Thaumarchaeota.</title>
        <authorList>
            <person name="Stieglmeier M."/>
            <person name="Klingl A."/>
            <person name="Alves R.J."/>
            <person name="Rittmann S.K."/>
            <person name="Melcher M."/>
            <person name="Leisch N."/>
            <person name="Schleper C."/>
        </authorList>
    </citation>
    <scope>NUCLEOTIDE SEQUENCE [LARGE SCALE GENOMIC DNA]</scope>
    <source>
        <strain evidence="1">EN76</strain>
    </source>
</reference>
<accession>A0A060HV99</accession>
<sequence length="496" mass="54377">MEDKELVPAPFTIVIEDSDGALDANVGNGNKVTIAIGSTQESLANFVTGYVRQVQVQRRDTGIKEITLNGFSSVIRLDERIGNFYRIAARQANGVDPDPDDPNMKCGEIFRDIFEDTDHLPLGQPLESFSTGGINDIGEHLASIKEPFVEWKQIADRIMEASGTVYGIDADDVAFLRYPTLAHSGITIRSMPTAADPDETTGYFVGSWGYTDSIKKSDGFSNRLYGRGGTQLLLDVDRFADNASVECHSKDRAVQFTASAPRLDSVSLVLSKTGTLATDIAGEIRLDDGNNTPGGEAVGTFSVFRNLIGASAAAVNRVNISMHSNLLQVDKKYWIVIKKSGDASNHVRWHHDNGTSGVNAERASSTWTVNTSSYVLAHRTYFSRRVLAEASDQKSIDRYGLVESVVDAPWIIEGQTMDAYLTAMLQYSALQHRVYDVKKIYAPATLINAGKLARLVDETSGIDSDAEIVMSRYRFRADESGLGTRYAEVQLQGYVR</sequence>
<dbReference type="HOGENOM" id="CLU_549388_0_0_2"/>
<evidence type="ECO:0000313" key="1">
    <source>
        <dbReference type="EMBL" id="AIC16957.1"/>
    </source>
</evidence>
<dbReference type="Proteomes" id="UP000027093">
    <property type="component" value="Chromosome"/>
</dbReference>
<dbReference type="AlphaFoldDB" id="A0A060HV99"/>
<dbReference type="NCBIfam" id="NF041539">
    <property type="entry name" value="choice_anch_R"/>
    <property type="match status" value="1"/>
</dbReference>
<gene>
    <name evidence="1" type="ORF">NVIE_026850</name>
</gene>
<dbReference type="KEGG" id="nvn:NVIE_026850"/>
<dbReference type="RefSeq" id="WP_075055610.1">
    <property type="nucleotide sequence ID" value="NZ_CP007536.1"/>
</dbReference>
<organism evidence="1 2">
    <name type="scientific">Nitrososphaera viennensis EN76</name>
    <dbReference type="NCBI Taxonomy" id="926571"/>
    <lineage>
        <taxon>Archaea</taxon>
        <taxon>Nitrososphaerota</taxon>
        <taxon>Nitrososphaeria</taxon>
        <taxon>Nitrososphaerales</taxon>
        <taxon>Nitrososphaeraceae</taxon>
        <taxon>Nitrososphaera</taxon>
    </lineage>
</organism>
<proteinExistence type="predicted"/>
<dbReference type="GeneID" id="74947922"/>
<protein>
    <submittedName>
        <fullName evidence="1">Putative viral baseplate protein</fullName>
    </submittedName>
</protein>
<name>A0A060HV99_9ARCH</name>
<dbReference type="EMBL" id="CP007536">
    <property type="protein sequence ID" value="AIC16957.1"/>
    <property type="molecule type" value="Genomic_DNA"/>
</dbReference>
<dbReference type="STRING" id="926571.NVIE_026850"/>
<evidence type="ECO:0000313" key="2">
    <source>
        <dbReference type="Proteomes" id="UP000027093"/>
    </source>
</evidence>